<feature type="transmembrane region" description="Helical" evidence="7">
    <location>
        <begin position="151"/>
        <end position="175"/>
    </location>
</feature>
<dbReference type="GO" id="GO:0055085">
    <property type="term" value="P:transmembrane transport"/>
    <property type="evidence" value="ECO:0007669"/>
    <property type="project" value="InterPro"/>
</dbReference>
<dbReference type="InterPro" id="IPR045621">
    <property type="entry name" value="BPD_transp_1_N"/>
</dbReference>
<evidence type="ECO:0000256" key="6">
    <source>
        <dbReference type="ARBA" id="ARBA00023136"/>
    </source>
</evidence>
<dbReference type="PANTHER" id="PTHR43163:SF3">
    <property type="entry name" value="PEPTIDE ABC TRANSPORTER PERMEASE PROTEIN"/>
    <property type="match status" value="1"/>
</dbReference>
<dbReference type="InterPro" id="IPR035906">
    <property type="entry name" value="MetI-like_sf"/>
</dbReference>
<evidence type="ECO:0000256" key="5">
    <source>
        <dbReference type="ARBA" id="ARBA00022989"/>
    </source>
</evidence>
<protein>
    <submittedName>
        <fullName evidence="9">Peptide/nickel transport system permease protein</fullName>
    </submittedName>
</protein>
<evidence type="ECO:0000313" key="9">
    <source>
        <dbReference type="EMBL" id="MBB3809920.1"/>
    </source>
</evidence>
<organism evidence="9 10">
    <name type="scientific">Pseudochelatococcus contaminans</name>
    <dbReference type="NCBI Taxonomy" id="1538103"/>
    <lineage>
        <taxon>Bacteria</taxon>
        <taxon>Pseudomonadati</taxon>
        <taxon>Pseudomonadota</taxon>
        <taxon>Alphaproteobacteria</taxon>
        <taxon>Hyphomicrobiales</taxon>
        <taxon>Chelatococcaceae</taxon>
        <taxon>Pseudochelatococcus</taxon>
    </lineage>
</organism>
<keyword evidence="4 7" id="KW-0812">Transmembrane</keyword>
<feature type="domain" description="ABC transmembrane type-1" evidence="8">
    <location>
        <begin position="112"/>
        <end position="317"/>
    </location>
</feature>
<name>A0A7W5Z4A5_9HYPH</name>
<keyword evidence="6 7" id="KW-0472">Membrane</keyword>
<dbReference type="CDD" id="cd06261">
    <property type="entry name" value="TM_PBP2"/>
    <property type="match status" value="1"/>
</dbReference>
<keyword evidence="10" id="KW-1185">Reference proteome</keyword>
<feature type="transmembrane region" description="Helical" evidence="7">
    <location>
        <begin position="195"/>
        <end position="215"/>
    </location>
</feature>
<keyword evidence="3" id="KW-1003">Cell membrane</keyword>
<dbReference type="AlphaFoldDB" id="A0A7W5Z4A5"/>
<dbReference type="Pfam" id="PF19300">
    <property type="entry name" value="BPD_transp_1_N"/>
    <property type="match status" value="1"/>
</dbReference>
<keyword evidence="2 7" id="KW-0813">Transport</keyword>
<reference evidence="9 10" key="1">
    <citation type="submission" date="2020-08" db="EMBL/GenBank/DDBJ databases">
        <title>Genomic Encyclopedia of Type Strains, Phase IV (KMG-IV): sequencing the most valuable type-strain genomes for metagenomic binning, comparative biology and taxonomic classification.</title>
        <authorList>
            <person name="Goeker M."/>
        </authorList>
    </citation>
    <scope>NUCLEOTIDE SEQUENCE [LARGE SCALE GENOMIC DNA]</scope>
    <source>
        <strain evidence="9 10">DSM 28760</strain>
    </source>
</reference>
<feature type="transmembrane region" description="Helical" evidence="7">
    <location>
        <begin position="255"/>
        <end position="278"/>
    </location>
</feature>
<comment type="similarity">
    <text evidence="7">Belongs to the binding-protein-dependent transport system permease family.</text>
</comment>
<dbReference type="EMBL" id="JACICC010000004">
    <property type="protein sequence ID" value="MBB3809920.1"/>
    <property type="molecule type" value="Genomic_DNA"/>
</dbReference>
<evidence type="ECO:0000256" key="3">
    <source>
        <dbReference type="ARBA" id="ARBA00022475"/>
    </source>
</evidence>
<evidence type="ECO:0000256" key="7">
    <source>
        <dbReference type="RuleBase" id="RU363032"/>
    </source>
</evidence>
<evidence type="ECO:0000256" key="4">
    <source>
        <dbReference type="ARBA" id="ARBA00022692"/>
    </source>
</evidence>
<evidence type="ECO:0000313" key="10">
    <source>
        <dbReference type="Proteomes" id="UP000537592"/>
    </source>
</evidence>
<dbReference type="PANTHER" id="PTHR43163">
    <property type="entry name" value="DIPEPTIDE TRANSPORT SYSTEM PERMEASE PROTEIN DPPB-RELATED"/>
    <property type="match status" value="1"/>
</dbReference>
<dbReference type="Gene3D" id="1.10.3720.10">
    <property type="entry name" value="MetI-like"/>
    <property type="match status" value="1"/>
</dbReference>
<comment type="caution">
    <text evidence="9">The sequence shown here is derived from an EMBL/GenBank/DDBJ whole genome shotgun (WGS) entry which is preliminary data.</text>
</comment>
<evidence type="ECO:0000256" key="1">
    <source>
        <dbReference type="ARBA" id="ARBA00004651"/>
    </source>
</evidence>
<dbReference type="Proteomes" id="UP000537592">
    <property type="component" value="Unassembled WGS sequence"/>
</dbReference>
<evidence type="ECO:0000259" key="8">
    <source>
        <dbReference type="PROSITE" id="PS50928"/>
    </source>
</evidence>
<comment type="subcellular location">
    <subcellularLocation>
        <location evidence="1 7">Cell membrane</location>
        <topology evidence="1 7">Multi-pass membrane protein</topology>
    </subcellularLocation>
</comment>
<dbReference type="RefSeq" id="WP_183752484.1">
    <property type="nucleotide sequence ID" value="NZ_JACICC010000004.1"/>
</dbReference>
<feature type="transmembrane region" description="Helical" evidence="7">
    <location>
        <begin position="116"/>
        <end position="139"/>
    </location>
</feature>
<dbReference type="GO" id="GO:0005886">
    <property type="term" value="C:plasma membrane"/>
    <property type="evidence" value="ECO:0007669"/>
    <property type="project" value="UniProtKB-SubCell"/>
</dbReference>
<evidence type="ECO:0000256" key="2">
    <source>
        <dbReference type="ARBA" id="ARBA00022448"/>
    </source>
</evidence>
<proteinExistence type="inferred from homology"/>
<dbReference type="SUPFAM" id="SSF161098">
    <property type="entry name" value="MetI-like"/>
    <property type="match status" value="1"/>
</dbReference>
<dbReference type="PROSITE" id="PS50928">
    <property type="entry name" value="ABC_TM1"/>
    <property type="match status" value="1"/>
</dbReference>
<sequence length="332" mass="35583">MSSRALIPLRFSVREHPILSLVAARVAISIPILFVVSILIFAATEVLPGDVASAVLGQSATPSALAALRAEFNLDQPAYLRYIDWLSGVLGGDLGTSFTSRRDITETISLRLGNTLVLAAATAIVTVPAAVFLGILSVYRHNGFLDRAVNAFTRATVALPEFFSGYLLIFVFAVTLGWLPSSAAVFRDMSPGARAVALILPCITLALAVIGHITTMTRAALLNVMSSPYIEMAELKGLSRWTIIRRHALPNAVGPIANVVALNLAYLVVGVVVVESVFVYPGMGQYMIDAVLRRDVPTVQACGLIFSVAYIVVNMLADIFALIANPRLRHPK</sequence>
<keyword evidence="5 7" id="KW-1133">Transmembrane helix</keyword>
<accession>A0A7W5Z4A5</accession>
<dbReference type="InterPro" id="IPR000515">
    <property type="entry name" value="MetI-like"/>
</dbReference>
<dbReference type="Pfam" id="PF00528">
    <property type="entry name" value="BPD_transp_1"/>
    <property type="match status" value="1"/>
</dbReference>
<feature type="transmembrane region" description="Helical" evidence="7">
    <location>
        <begin position="21"/>
        <end position="43"/>
    </location>
</feature>
<gene>
    <name evidence="9" type="ORF">FHS81_002008</name>
</gene>
<feature type="transmembrane region" description="Helical" evidence="7">
    <location>
        <begin position="298"/>
        <end position="324"/>
    </location>
</feature>